<reference evidence="5" key="1">
    <citation type="journal article" date="2023" name="Insect Mol. Biol.">
        <title>Genome sequencing provides insights into the evolution of gene families encoding plant cell wall-degrading enzymes in longhorned beetles.</title>
        <authorList>
            <person name="Shin N.R."/>
            <person name="Okamura Y."/>
            <person name="Kirsch R."/>
            <person name="Pauchet Y."/>
        </authorList>
    </citation>
    <scope>NUCLEOTIDE SEQUENCE</scope>
    <source>
        <strain evidence="5">RBIC_L_NR</strain>
    </source>
</reference>
<organism evidence="5 6">
    <name type="scientific">Rhamnusium bicolor</name>
    <dbReference type="NCBI Taxonomy" id="1586634"/>
    <lineage>
        <taxon>Eukaryota</taxon>
        <taxon>Metazoa</taxon>
        <taxon>Ecdysozoa</taxon>
        <taxon>Arthropoda</taxon>
        <taxon>Hexapoda</taxon>
        <taxon>Insecta</taxon>
        <taxon>Pterygota</taxon>
        <taxon>Neoptera</taxon>
        <taxon>Endopterygota</taxon>
        <taxon>Coleoptera</taxon>
        <taxon>Polyphaga</taxon>
        <taxon>Cucujiformia</taxon>
        <taxon>Chrysomeloidea</taxon>
        <taxon>Cerambycidae</taxon>
        <taxon>Lepturinae</taxon>
        <taxon>Rhagiini</taxon>
        <taxon>Rhamnusium</taxon>
    </lineage>
</organism>
<feature type="binding site" evidence="3">
    <location>
        <position position="211"/>
    </location>
    <ligand>
        <name>a divalent metal cation</name>
        <dbReference type="ChEBI" id="CHEBI:60240"/>
    </ligand>
</feature>
<name>A0AAV8Z952_9CUCU</name>
<accession>A0AAV8Z952</accession>
<keyword evidence="3" id="KW-0479">Metal-binding</keyword>
<feature type="active site" description="Proton donor/acceptor" evidence="2">
    <location>
        <position position="211"/>
    </location>
</feature>
<comment type="caution">
    <text evidence="5">The sequence shown here is derived from an EMBL/GenBank/DDBJ whole genome shotgun (WGS) entry which is preliminary data.</text>
</comment>
<protein>
    <recommendedName>
        <fullName evidence="4">SMP-30/Gluconolactonase/LRE-like region domain-containing protein</fullName>
    </recommendedName>
</protein>
<evidence type="ECO:0000256" key="1">
    <source>
        <dbReference type="ARBA" id="ARBA00008853"/>
    </source>
</evidence>
<evidence type="ECO:0000313" key="5">
    <source>
        <dbReference type="EMBL" id="KAJ8960668.1"/>
    </source>
</evidence>
<dbReference type="PANTHER" id="PTHR10907">
    <property type="entry name" value="REGUCALCIN"/>
    <property type="match status" value="1"/>
</dbReference>
<feature type="binding site" evidence="3">
    <location>
        <position position="17"/>
    </location>
    <ligand>
        <name>a divalent metal cation</name>
        <dbReference type="ChEBI" id="CHEBI:60240"/>
    </ligand>
</feature>
<dbReference type="InterPro" id="IPR013658">
    <property type="entry name" value="SGL"/>
</dbReference>
<dbReference type="EMBL" id="JANEYF010001640">
    <property type="protein sequence ID" value="KAJ8960668.1"/>
    <property type="molecule type" value="Genomic_DNA"/>
</dbReference>
<dbReference type="PANTHER" id="PTHR10907:SF66">
    <property type="entry name" value="MIP34848P1-RELATED"/>
    <property type="match status" value="1"/>
</dbReference>
<dbReference type="GO" id="GO:0019853">
    <property type="term" value="P:L-ascorbic acid biosynthetic process"/>
    <property type="evidence" value="ECO:0007669"/>
    <property type="project" value="TreeGrafter"/>
</dbReference>
<evidence type="ECO:0000256" key="2">
    <source>
        <dbReference type="PIRSR" id="PIRSR605511-1"/>
    </source>
</evidence>
<dbReference type="SUPFAM" id="SSF63829">
    <property type="entry name" value="Calcium-dependent phosphotriesterase"/>
    <property type="match status" value="1"/>
</dbReference>
<feature type="domain" description="SMP-30/Gluconolactonase/LRE-like region" evidence="4">
    <location>
        <begin position="15"/>
        <end position="224"/>
    </location>
</feature>
<gene>
    <name evidence="5" type="ORF">NQ314_006060</name>
</gene>
<evidence type="ECO:0000256" key="3">
    <source>
        <dbReference type="PIRSR" id="PIRSR605511-2"/>
    </source>
</evidence>
<dbReference type="InterPro" id="IPR005511">
    <property type="entry name" value="SMP-30"/>
</dbReference>
<evidence type="ECO:0000259" key="4">
    <source>
        <dbReference type="Pfam" id="PF08450"/>
    </source>
</evidence>
<dbReference type="GO" id="GO:0004341">
    <property type="term" value="F:gluconolactonase activity"/>
    <property type="evidence" value="ECO:0007669"/>
    <property type="project" value="TreeGrafter"/>
</dbReference>
<feature type="binding site" evidence="3">
    <location>
        <position position="108"/>
    </location>
    <ligand>
        <name>substrate</name>
    </ligand>
</feature>
<keyword evidence="3" id="KW-0862">Zinc</keyword>
<dbReference type="AlphaFoldDB" id="A0AAV8Z952"/>
<dbReference type="GO" id="GO:0005509">
    <property type="term" value="F:calcium ion binding"/>
    <property type="evidence" value="ECO:0007669"/>
    <property type="project" value="TreeGrafter"/>
</dbReference>
<keyword evidence="6" id="KW-1185">Reference proteome</keyword>
<dbReference type="Gene3D" id="2.120.10.30">
    <property type="entry name" value="TolB, C-terminal domain"/>
    <property type="match status" value="2"/>
</dbReference>
<dbReference type="Proteomes" id="UP001162156">
    <property type="component" value="Unassembled WGS sequence"/>
</dbReference>
<comment type="similarity">
    <text evidence="1">Belongs to the SMP-30/CGR1 family.</text>
</comment>
<comment type="cofactor">
    <cofactor evidence="3">
        <name>Zn(2+)</name>
        <dbReference type="ChEBI" id="CHEBI:29105"/>
    </cofactor>
    <text evidence="3">Binds 1 divalent metal cation per subunit.</text>
</comment>
<dbReference type="PRINTS" id="PR01790">
    <property type="entry name" value="SMP30FAMILY"/>
</dbReference>
<feature type="binding site" evidence="3">
    <location>
        <position position="159"/>
    </location>
    <ligand>
        <name>a divalent metal cation</name>
        <dbReference type="ChEBI" id="CHEBI:60240"/>
    </ligand>
</feature>
<dbReference type="Pfam" id="PF08450">
    <property type="entry name" value="SGL"/>
    <property type="match status" value="1"/>
</dbReference>
<evidence type="ECO:0000313" key="6">
    <source>
        <dbReference type="Proteomes" id="UP001162156"/>
    </source>
</evidence>
<proteinExistence type="inferred from homology"/>
<sequence>MAPTVEKVIDENLELGEAPHWDVETQTLYFVDINGHSIHKYVPATKKHTQAHIGSNVSFIIPVEGRNDQLVISIGREVALISWDGESDKVSIVKTLYEVDKGTGHVFNDGKCDPSGRLWAGTIGAPPVSLESIPHGKGTLYSFSNGKVTSHVSGLGISNGIAVNIELKTFYYIDSRKGTVDEYDFDIVEGTISNGRPIFTLEKHDLGGVGDGMAIDVDGNLWVTSVAFGGPNLDELYVTTGRIPIENVTFTPHDGATYRVTGINTKGLPGVRVKL</sequence>
<dbReference type="InterPro" id="IPR011042">
    <property type="entry name" value="6-blade_b-propeller_TolB-like"/>
</dbReference>